<dbReference type="InterPro" id="IPR002403">
    <property type="entry name" value="Cyt_P450_E_grp-IV"/>
</dbReference>
<evidence type="ECO:0000256" key="6">
    <source>
        <dbReference type="RuleBase" id="RU000461"/>
    </source>
</evidence>
<comment type="similarity">
    <text evidence="1 6">Belongs to the cytochrome P450 family.</text>
</comment>
<keyword evidence="9" id="KW-0489">Methyltransferase</keyword>
<proteinExistence type="inferred from homology"/>
<dbReference type="InterPro" id="IPR050529">
    <property type="entry name" value="CYP450_sterol_14alpha_dmase"/>
</dbReference>
<keyword evidence="4 5" id="KW-0408">Iron</keyword>
<dbReference type="GO" id="GO:0020037">
    <property type="term" value="F:heme binding"/>
    <property type="evidence" value="ECO:0007669"/>
    <property type="project" value="InterPro"/>
</dbReference>
<dbReference type="InterPro" id="IPR001128">
    <property type="entry name" value="Cyt_P450"/>
</dbReference>
<feature type="compositionally biased region" description="Basic residues" evidence="7">
    <location>
        <begin position="1"/>
        <end position="22"/>
    </location>
</feature>
<dbReference type="GO" id="GO:0032259">
    <property type="term" value="P:methylation"/>
    <property type="evidence" value="ECO:0007669"/>
    <property type="project" value="UniProtKB-KW"/>
</dbReference>
<name>R9TJG8_TRYRA</name>
<organism evidence="9">
    <name type="scientific">Trypanosoma rangeli</name>
    <dbReference type="NCBI Taxonomy" id="5698"/>
    <lineage>
        <taxon>Eukaryota</taxon>
        <taxon>Discoba</taxon>
        <taxon>Euglenozoa</taxon>
        <taxon>Kinetoplastea</taxon>
        <taxon>Metakinetoplastina</taxon>
        <taxon>Trypanosomatida</taxon>
        <taxon>Trypanosomatidae</taxon>
        <taxon>Trypanosoma</taxon>
        <taxon>Herpetosoma</taxon>
    </lineage>
</organism>
<keyword evidence="6" id="KW-0503">Monooxygenase</keyword>
<keyword evidence="2 5" id="KW-0349">Heme</keyword>
<dbReference type="CDD" id="cd11042">
    <property type="entry name" value="CYP51-like"/>
    <property type="match status" value="1"/>
</dbReference>
<evidence type="ECO:0000256" key="2">
    <source>
        <dbReference type="ARBA" id="ARBA00022617"/>
    </source>
</evidence>
<evidence type="ECO:0000256" key="8">
    <source>
        <dbReference type="SAM" id="Phobius"/>
    </source>
</evidence>
<keyword evidence="8" id="KW-0472">Membrane</keyword>
<dbReference type="GO" id="GO:0005506">
    <property type="term" value="F:iron ion binding"/>
    <property type="evidence" value="ECO:0007669"/>
    <property type="project" value="InterPro"/>
</dbReference>
<dbReference type="Gene3D" id="1.10.630.10">
    <property type="entry name" value="Cytochrome P450"/>
    <property type="match status" value="1"/>
</dbReference>
<feature type="transmembrane region" description="Helical" evidence="8">
    <location>
        <begin position="44"/>
        <end position="64"/>
    </location>
</feature>
<feature type="compositionally biased region" description="Basic and acidic residues" evidence="7">
    <location>
        <begin position="23"/>
        <end position="36"/>
    </location>
</feature>
<protein>
    <submittedName>
        <fullName evidence="9">Lanosterol 14-alpha-demethylase</fullName>
    </submittedName>
</protein>
<reference evidence="9" key="1">
    <citation type="submission" date="2013-01" db="EMBL/GenBank/DDBJ databases">
        <title>Unveiling the Trypanosoma rangeli genome, the neglected and avirulent trypanosome of mammals.</title>
        <authorList>
            <person name="Stoco P.H."/>
            <person name="Wagner G."/>
            <person name="Gerber A."/>
            <person name="Zaha A."/>
            <person name="Monteiro K.M."/>
            <person name="Thompson C."/>
            <person name="Bartholomeu D.C."/>
            <person name="Bahia D."/>
            <person name="Loreto E."/>
            <person name="Prestes E.B."/>
            <person name="De Moraes M.H."/>
            <person name="Lueckemeyer D.D."/>
            <person name="Lima F.M."/>
            <person name="Vallejo G.A."/>
            <person name="Silveira Filho J.F."/>
            <person name="Tyler K.M."/>
            <person name="Almeida L.G."/>
            <person name="Steindel M."/>
            <person name="Ortiz M.F.D.E."/>
            <person name="Siervo M.A."/>
            <person name="Cunha O.L.D.E."/>
            <person name="Neto R."/>
            <person name="Rodrigues-Luiz G."/>
            <person name="Teixeira S.M."/>
            <person name="Silva R."/>
            <person name="Murta S.M."/>
            <person name="Sincero T.C."/>
            <person name="Mendes T.A."/>
            <person name="Urmenyi T.P."/>
            <person name="Da Rocha W.D."/>
            <person name="Vasconcellos A.T."/>
            <person name="Grisard E.C."/>
        </authorList>
    </citation>
    <scope>NUCLEOTIDE SEQUENCE</scope>
</reference>
<dbReference type="PROSITE" id="PS00086">
    <property type="entry name" value="CYTOCHROME_P450"/>
    <property type="match status" value="1"/>
</dbReference>
<accession>R9TJG8</accession>
<comment type="cofactor">
    <cofactor evidence="5">
        <name>heme</name>
        <dbReference type="ChEBI" id="CHEBI:30413"/>
    </cofactor>
</comment>
<evidence type="ECO:0000256" key="5">
    <source>
        <dbReference type="PIRSR" id="PIRSR602403-1"/>
    </source>
</evidence>
<sequence>MCNEIRRKKQKQKIRIQKKKTRKTEESSDTHTDTHTLGRSSGQMFFEILILGLTALVLYSVYFIKSFNTTRPTDPPVYPVTVPFLGHIVKFGEDPLGFMQRCKRELKSGIFTINIAGKRVTIVGDPREHSRFFLPRNEILSPREVYSFMVPVFGEGVAYAATYPRMREQLNILAEELTIAKFQNFVPAIQHEVRKFMAHNWNKDEGEINLLEDCGAMIINTACQCLFGEDLRKRLDARQFAKLLAKMESSLIPAAVFVPWLLRLPLPQSARCREARTELQKILSEIIIAREEEEAVKDTNTSDLLAGLLKAVYRDGTPMSLHEVCGMIVAAMFAGQHTSTITTTWSMLHLMHPKNSRHLEKLHKEIDEFPAQLNYDNVMDEMPFAERCARESIRRDPPLVMLMRMVKSEVKVGPYVVPKGDIIACSPLLSHQDEEAFPNPRLWDPERVEQIEGAFIGFGAGVHKCIGQKFGLLQVKTILATAFRDYDFELLRDEVPEPDYHTMVVGPTLSQCRVKYFRKKKLPS</sequence>
<dbReference type="AlphaFoldDB" id="R9TJG8"/>
<feature type="region of interest" description="Disordered" evidence="7">
    <location>
        <begin position="1"/>
        <end position="36"/>
    </location>
</feature>
<dbReference type="PANTHER" id="PTHR24304:SF2">
    <property type="entry name" value="24-HYDROXYCHOLESTEROL 7-ALPHA-HYDROXYLASE"/>
    <property type="match status" value="1"/>
</dbReference>
<keyword evidence="9" id="KW-0808">Transferase</keyword>
<dbReference type="InterPro" id="IPR017972">
    <property type="entry name" value="Cyt_P450_CS"/>
</dbReference>
<dbReference type="PRINTS" id="PR00465">
    <property type="entry name" value="EP450IV"/>
</dbReference>
<dbReference type="GO" id="GO:0004497">
    <property type="term" value="F:monooxygenase activity"/>
    <property type="evidence" value="ECO:0007669"/>
    <property type="project" value="UniProtKB-KW"/>
</dbReference>
<dbReference type="EMBL" id="KC544828">
    <property type="protein sequence ID" value="AGN32890.1"/>
    <property type="molecule type" value="Genomic_DNA"/>
</dbReference>
<dbReference type="Pfam" id="PF00067">
    <property type="entry name" value="p450"/>
    <property type="match status" value="1"/>
</dbReference>
<keyword evidence="8" id="KW-1133">Transmembrane helix</keyword>
<dbReference type="GO" id="GO:0008168">
    <property type="term" value="F:methyltransferase activity"/>
    <property type="evidence" value="ECO:0007669"/>
    <property type="project" value="UniProtKB-KW"/>
</dbReference>
<feature type="binding site" description="axial binding residue" evidence="5">
    <location>
        <position position="465"/>
    </location>
    <ligand>
        <name>heme</name>
        <dbReference type="ChEBI" id="CHEBI:30413"/>
    </ligand>
    <ligandPart>
        <name>Fe</name>
        <dbReference type="ChEBI" id="CHEBI:18248"/>
    </ligandPart>
</feature>
<dbReference type="GO" id="GO:0016705">
    <property type="term" value="F:oxidoreductase activity, acting on paired donors, with incorporation or reduction of molecular oxygen"/>
    <property type="evidence" value="ECO:0007669"/>
    <property type="project" value="InterPro"/>
</dbReference>
<evidence type="ECO:0000256" key="4">
    <source>
        <dbReference type="ARBA" id="ARBA00023004"/>
    </source>
</evidence>
<keyword evidence="6" id="KW-0560">Oxidoreductase</keyword>
<evidence type="ECO:0000256" key="1">
    <source>
        <dbReference type="ARBA" id="ARBA00010617"/>
    </source>
</evidence>
<evidence type="ECO:0000256" key="7">
    <source>
        <dbReference type="SAM" id="MobiDB-lite"/>
    </source>
</evidence>
<dbReference type="InterPro" id="IPR036396">
    <property type="entry name" value="Cyt_P450_sf"/>
</dbReference>
<keyword evidence="8" id="KW-0812">Transmembrane</keyword>
<evidence type="ECO:0000313" key="9">
    <source>
        <dbReference type="EMBL" id="AGN32890.1"/>
    </source>
</evidence>
<keyword evidence="3 5" id="KW-0479">Metal-binding</keyword>
<evidence type="ECO:0000256" key="3">
    <source>
        <dbReference type="ARBA" id="ARBA00022723"/>
    </source>
</evidence>
<dbReference type="SUPFAM" id="SSF48264">
    <property type="entry name" value="Cytochrome P450"/>
    <property type="match status" value="1"/>
</dbReference>
<dbReference type="PANTHER" id="PTHR24304">
    <property type="entry name" value="CYTOCHROME P450 FAMILY 7"/>
    <property type="match status" value="1"/>
</dbReference>